<organism evidence="3 4">
    <name type="scientific">Comamonas aquatica DA1877</name>
    <dbReference type="NCBI Taxonomy" id="1457173"/>
    <lineage>
        <taxon>Bacteria</taxon>
        <taxon>Pseudomonadati</taxon>
        <taxon>Pseudomonadota</taxon>
        <taxon>Betaproteobacteria</taxon>
        <taxon>Burkholderiales</taxon>
        <taxon>Comamonadaceae</taxon>
        <taxon>Comamonas</taxon>
    </lineage>
</organism>
<dbReference type="InterPro" id="IPR012899">
    <property type="entry name" value="LTXXQ"/>
</dbReference>
<feature type="compositionally biased region" description="Basic and acidic residues" evidence="1">
    <location>
        <begin position="99"/>
        <end position="134"/>
    </location>
</feature>
<dbReference type="PATRIC" id="fig|1457173.3.peg.374"/>
<evidence type="ECO:0008006" key="5">
    <source>
        <dbReference type="Google" id="ProtNLM"/>
    </source>
</evidence>
<feature type="compositionally biased region" description="Polar residues" evidence="1">
    <location>
        <begin position="135"/>
        <end position="148"/>
    </location>
</feature>
<protein>
    <recommendedName>
        <fullName evidence="5">LTXXQ motif family protein</fullName>
    </recommendedName>
</protein>
<feature type="compositionally biased region" description="Low complexity" evidence="1">
    <location>
        <begin position="36"/>
        <end position="54"/>
    </location>
</feature>
<feature type="region of interest" description="Disordered" evidence="1">
    <location>
        <begin position="36"/>
        <end position="64"/>
    </location>
</feature>
<comment type="caution">
    <text evidence="3">The sequence shown here is derived from an EMBL/GenBank/DDBJ whole genome shotgun (WGS) entry which is preliminary data.</text>
</comment>
<feature type="compositionally biased region" description="Low complexity" evidence="1">
    <location>
        <begin position="172"/>
        <end position="189"/>
    </location>
</feature>
<name>A0A014P5Q3_9BURK</name>
<gene>
    <name evidence="3" type="ORF">AX13_06820</name>
</gene>
<dbReference type="EMBL" id="JBOK01000002">
    <property type="protein sequence ID" value="EXU81505.1"/>
    <property type="molecule type" value="Genomic_DNA"/>
</dbReference>
<feature type="signal peptide" evidence="2">
    <location>
        <begin position="1"/>
        <end position="36"/>
    </location>
</feature>
<dbReference type="AlphaFoldDB" id="A0A014P5Q3"/>
<reference evidence="3 4" key="1">
    <citation type="submission" date="2014-01" db="EMBL/GenBank/DDBJ databases">
        <title>Interspecies Systems Biology Uncovers Metabolites Affecting C. elegans Gene Expression and Life History Traits.</title>
        <authorList>
            <person name="Watson E."/>
            <person name="Macneil L.T."/>
            <person name="Ritter A.D."/>
            <person name="Yilmaz L.S."/>
            <person name="Rosebrock A.P."/>
            <person name="Caudy A.A."/>
            <person name="Walhout A.J."/>
        </authorList>
    </citation>
    <scope>NUCLEOTIDE SEQUENCE [LARGE SCALE GENOMIC DNA]</scope>
    <source>
        <strain evidence="3 4">DA1877</strain>
    </source>
</reference>
<dbReference type="GO" id="GO:0042597">
    <property type="term" value="C:periplasmic space"/>
    <property type="evidence" value="ECO:0007669"/>
    <property type="project" value="InterPro"/>
</dbReference>
<dbReference type="Proteomes" id="UP000020766">
    <property type="component" value="Unassembled WGS sequence"/>
</dbReference>
<feature type="region of interest" description="Disordered" evidence="1">
    <location>
        <begin position="90"/>
        <end position="189"/>
    </location>
</feature>
<keyword evidence="2" id="KW-0732">Signal</keyword>
<proteinExistence type="predicted"/>
<evidence type="ECO:0000256" key="2">
    <source>
        <dbReference type="SAM" id="SignalP"/>
    </source>
</evidence>
<accession>A0A014P5Q3</accession>
<feature type="chain" id="PRO_5001472898" description="LTXXQ motif family protein" evidence="2">
    <location>
        <begin position="37"/>
        <end position="189"/>
    </location>
</feature>
<keyword evidence="4" id="KW-1185">Reference proteome</keyword>
<feature type="compositionally biased region" description="Basic and acidic residues" evidence="1">
    <location>
        <begin position="55"/>
        <end position="64"/>
    </location>
</feature>
<evidence type="ECO:0000313" key="4">
    <source>
        <dbReference type="Proteomes" id="UP000020766"/>
    </source>
</evidence>
<sequence length="189" mass="20510">METTSQEYTMALFQRSLTAAVAAAALAGAFALPASAQPAAPTAGPAATAPAARHQAPDFAKRHAERTERMKTLLQLQPNQQAAWDKYVQATTPQPRPAAGERPDLRKLTTPERLDLAQKMRKEHTAHAEQRDQATRSFYNSLNPSQQKAFDELTAHRPGKFHRGGQGERMGHQPGHPHGPAGQPMGRGA</sequence>
<evidence type="ECO:0000256" key="1">
    <source>
        <dbReference type="SAM" id="MobiDB-lite"/>
    </source>
</evidence>
<dbReference type="Pfam" id="PF07813">
    <property type="entry name" value="LTXXQ"/>
    <property type="match status" value="1"/>
</dbReference>
<evidence type="ECO:0000313" key="3">
    <source>
        <dbReference type="EMBL" id="EXU81505.1"/>
    </source>
</evidence>